<dbReference type="EMBL" id="LYPB01000093">
    <property type="protein sequence ID" value="OAS13463.1"/>
    <property type="molecule type" value="Genomic_DNA"/>
</dbReference>
<proteinExistence type="predicted"/>
<evidence type="ECO:0000313" key="2">
    <source>
        <dbReference type="Proteomes" id="UP000078454"/>
    </source>
</evidence>
<reference evidence="1 2" key="1">
    <citation type="submission" date="2016-05" db="EMBL/GenBank/DDBJ databases">
        <title>Paenibacillus sp. 1ZS3-15 nov., isolated from the rhizosphere soil.</title>
        <authorList>
            <person name="Zhang X.X."/>
            <person name="Zhang J."/>
        </authorList>
    </citation>
    <scope>NUCLEOTIDE SEQUENCE [LARGE SCALE GENOMIC DNA]</scope>
    <source>
        <strain evidence="1 2">1ZS3-15</strain>
    </source>
</reference>
<keyword evidence="2" id="KW-1185">Reference proteome</keyword>
<dbReference type="AlphaFoldDB" id="A0A197ZXK2"/>
<gene>
    <name evidence="1" type="ORF">A8708_06255</name>
</gene>
<organism evidence="1 2">
    <name type="scientific">Paenibacillus oryzisoli</name>
    <dbReference type="NCBI Taxonomy" id="1850517"/>
    <lineage>
        <taxon>Bacteria</taxon>
        <taxon>Bacillati</taxon>
        <taxon>Bacillota</taxon>
        <taxon>Bacilli</taxon>
        <taxon>Bacillales</taxon>
        <taxon>Paenibacillaceae</taxon>
        <taxon>Paenibacillus</taxon>
    </lineage>
</organism>
<sequence length="219" mass="24068">MSPMHAYDAMANEHIRTTFIALVEAIVPNMPDVAVYGAEQAAGAVELGIHDYLIWELDHNLSLFVGYYLANIPMASSTAMLLNAGAAQLIASGKAQDPRLHVVWGGGPFASLSCRDRIRVLAMLEHLDVDLGCLPPPYKNDGGLVTFIVDYLNRGTMFGFYSEWSAYGSTRLNTPTCRILEYFPVSWRQVGYPGVSKGYRAVRGYLLTIERNGKEASDA</sequence>
<evidence type="ECO:0000313" key="1">
    <source>
        <dbReference type="EMBL" id="OAS13463.1"/>
    </source>
</evidence>
<dbReference type="Proteomes" id="UP000078454">
    <property type="component" value="Unassembled WGS sequence"/>
</dbReference>
<accession>A0A197ZXK2</accession>
<dbReference type="STRING" id="1850517.A8708_06255"/>
<dbReference type="OrthoDB" id="1927593at2"/>
<name>A0A197ZXK2_9BACL</name>
<protein>
    <submittedName>
        <fullName evidence="1">Uncharacterized protein</fullName>
    </submittedName>
</protein>
<comment type="caution">
    <text evidence="1">The sequence shown here is derived from an EMBL/GenBank/DDBJ whole genome shotgun (WGS) entry which is preliminary data.</text>
</comment>